<evidence type="ECO:0000256" key="4">
    <source>
        <dbReference type="ARBA" id="ARBA00022679"/>
    </source>
</evidence>
<comment type="function">
    <text evidence="7">Involved in lipopolysaccharide (LPS) biosynthesis. Catalyzes the transfer of 3-deoxy-D-manno-octulosonate (Kdo) residue(s) from CMP-Kdo to lipid IV(A), the tetraacyldisaccharide-1,4'-bisphosphate precursor of lipid A.</text>
</comment>
<dbReference type="Gene3D" id="3.40.50.2000">
    <property type="entry name" value="Glycogen Phosphorylase B"/>
    <property type="match status" value="1"/>
</dbReference>
<organism evidence="9 10">
    <name type="scientific">Paradesertivirga mongoliensis</name>
    <dbReference type="NCBI Taxonomy" id="2100740"/>
    <lineage>
        <taxon>Bacteria</taxon>
        <taxon>Pseudomonadati</taxon>
        <taxon>Bacteroidota</taxon>
        <taxon>Sphingobacteriia</taxon>
        <taxon>Sphingobacteriales</taxon>
        <taxon>Sphingobacteriaceae</taxon>
        <taxon>Paradesertivirga</taxon>
    </lineage>
</organism>
<comment type="subcellular location">
    <subcellularLocation>
        <location evidence="7">Cell membrane</location>
    </subcellularLocation>
</comment>
<evidence type="ECO:0000313" key="9">
    <source>
        <dbReference type="EMBL" id="MFD2161115.1"/>
    </source>
</evidence>
<comment type="similarity">
    <text evidence="7">Belongs to the glycosyltransferase group 1 family.</text>
</comment>
<dbReference type="GO" id="GO:0016740">
    <property type="term" value="F:transferase activity"/>
    <property type="evidence" value="ECO:0007669"/>
    <property type="project" value="UniProtKB-KW"/>
</dbReference>
<evidence type="ECO:0000256" key="1">
    <source>
        <dbReference type="ARBA" id="ARBA00004713"/>
    </source>
</evidence>
<dbReference type="InterPro" id="IPR007507">
    <property type="entry name" value="Glycos_transf_N"/>
</dbReference>
<comment type="pathway">
    <text evidence="1 7">Bacterial outer membrane biogenesis; LPS core biosynthesis.</text>
</comment>
<evidence type="ECO:0000256" key="5">
    <source>
        <dbReference type="ARBA" id="ARBA00031445"/>
    </source>
</evidence>
<evidence type="ECO:0000256" key="7">
    <source>
        <dbReference type="RuleBase" id="RU365103"/>
    </source>
</evidence>
<dbReference type="PANTHER" id="PTHR42755">
    <property type="entry name" value="3-DEOXY-MANNO-OCTULOSONATE CYTIDYLYLTRANSFERASE"/>
    <property type="match status" value="1"/>
</dbReference>
<comment type="catalytic activity">
    <reaction evidence="6 7">
        <text>lipid IVA (E. coli) + CMP-3-deoxy-beta-D-manno-octulosonate = alpha-Kdo-(2-&gt;6)-lipid IVA (E. coli) + CMP + H(+)</text>
        <dbReference type="Rhea" id="RHEA:28066"/>
        <dbReference type="ChEBI" id="CHEBI:15378"/>
        <dbReference type="ChEBI" id="CHEBI:58603"/>
        <dbReference type="ChEBI" id="CHEBI:60364"/>
        <dbReference type="ChEBI" id="CHEBI:60377"/>
        <dbReference type="ChEBI" id="CHEBI:85987"/>
        <dbReference type="EC" id="2.4.99.12"/>
    </reaction>
</comment>
<reference evidence="10" key="1">
    <citation type="journal article" date="2019" name="Int. J. Syst. Evol. Microbiol.">
        <title>The Global Catalogue of Microorganisms (GCM) 10K type strain sequencing project: providing services to taxonomists for standard genome sequencing and annotation.</title>
        <authorList>
            <consortium name="The Broad Institute Genomics Platform"/>
            <consortium name="The Broad Institute Genome Sequencing Center for Infectious Disease"/>
            <person name="Wu L."/>
            <person name="Ma J."/>
        </authorList>
    </citation>
    <scope>NUCLEOTIDE SEQUENCE [LARGE SCALE GENOMIC DNA]</scope>
    <source>
        <strain evidence="10">KCTC 42217</strain>
    </source>
</reference>
<dbReference type="Gene3D" id="3.40.50.11720">
    <property type="entry name" value="3-Deoxy-D-manno-octulosonic-acid transferase, N-terminal domain"/>
    <property type="match status" value="1"/>
</dbReference>
<evidence type="ECO:0000256" key="3">
    <source>
        <dbReference type="ARBA" id="ARBA00019077"/>
    </source>
</evidence>
<dbReference type="RefSeq" id="WP_255900110.1">
    <property type="nucleotide sequence ID" value="NZ_JAFMZO010000001.1"/>
</dbReference>
<evidence type="ECO:0000256" key="6">
    <source>
        <dbReference type="ARBA" id="ARBA00049183"/>
    </source>
</evidence>
<keyword evidence="4 7" id="KW-0808">Transferase</keyword>
<keyword evidence="7" id="KW-0472">Membrane</keyword>
<dbReference type="Pfam" id="PF04413">
    <property type="entry name" value="Glycos_transf_N"/>
    <property type="match status" value="1"/>
</dbReference>
<proteinExistence type="inferred from homology"/>
<gene>
    <name evidence="9" type="ORF">ACFSJU_01860</name>
</gene>
<accession>A0ABW4ZGF9</accession>
<dbReference type="InterPro" id="IPR039901">
    <property type="entry name" value="Kdotransferase"/>
</dbReference>
<name>A0ABW4ZGF9_9SPHI</name>
<feature type="domain" description="3-deoxy-D-manno-octulosonic-acid transferase N-terminal" evidence="8">
    <location>
        <begin position="42"/>
        <end position="206"/>
    </location>
</feature>
<dbReference type="Proteomes" id="UP001597387">
    <property type="component" value="Unassembled WGS sequence"/>
</dbReference>
<dbReference type="SUPFAM" id="SSF53756">
    <property type="entry name" value="UDP-Glycosyltransferase/glycogen phosphorylase"/>
    <property type="match status" value="1"/>
</dbReference>
<evidence type="ECO:0000313" key="10">
    <source>
        <dbReference type="Proteomes" id="UP001597387"/>
    </source>
</evidence>
<comment type="caution">
    <text evidence="9">The sequence shown here is derived from an EMBL/GenBank/DDBJ whole genome shotgun (WGS) entry which is preliminary data.</text>
</comment>
<evidence type="ECO:0000256" key="2">
    <source>
        <dbReference type="ARBA" id="ARBA00012621"/>
    </source>
</evidence>
<keyword evidence="7" id="KW-0448">Lipopolysaccharide biosynthesis</keyword>
<keyword evidence="7" id="KW-1003">Cell membrane</keyword>
<sequence>MLFLYNLGIRFYHFLIIIYQHFNPKAHLWLQGRKNLFEKISKEVDPNSPSIWFHFASLGEFEQGRPVVECAKESYPAHKIIITFFSPSGYELRKNYKKADHIFYLPLDTNKNAERFVQLINPSLAIFTKYEFWYYFYNELNQRNIPLIVISAIFRESQPFFKWYGGLNRKLLSFVNHFFVQDENSKKLLSGINIHSVTVSGDTRFDRVAENAGNPKTFDEVQSFCADAKVFVAGSTWPEDEKIIAALFGQYPSWKFIIAPHEIKEEKINSLIGMAGSSVRYSRLKNTTETNPQVLIIDNIGMLSALYQYADIAYIGGGFGVGIHNTLEAAAFGVPVIFGPNYQRFREARALIERRAGFTIKNAADLNAIMMKLQEPSERGRAGEMAKLYVETEKGATGKIMEYINILIH</sequence>
<evidence type="ECO:0000259" key="8">
    <source>
        <dbReference type="Pfam" id="PF04413"/>
    </source>
</evidence>
<dbReference type="InterPro" id="IPR038107">
    <property type="entry name" value="Glycos_transf_N_sf"/>
</dbReference>
<dbReference type="EMBL" id="JBHUHZ010000001">
    <property type="protein sequence ID" value="MFD2161115.1"/>
    <property type="molecule type" value="Genomic_DNA"/>
</dbReference>
<dbReference type="EC" id="2.4.99.12" evidence="2 7"/>
<protein>
    <recommendedName>
        <fullName evidence="3 7">3-deoxy-D-manno-octulosonic acid transferase</fullName>
        <shortName evidence="7">Kdo transferase</shortName>
        <ecNumber evidence="2 7">2.4.99.12</ecNumber>
    </recommendedName>
    <alternativeName>
        <fullName evidence="5 7">Lipid IV(A) 3-deoxy-D-manno-octulosonic acid transferase</fullName>
    </alternativeName>
</protein>
<keyword evidence="10" id="KW-1185">Reference proteome</keyword>
<dbReference type="PANTHER" id="PTHR42755:SF1">
    <property type="entry name" value="3-DEOXY-D-MANNO-OCTULOSONIC ACID TRANSFERASE, MITOCHONDRIAL-RELATED"/>
    <property type="match status" value="1"/>
</dbReference>